<keyword evidence="2" id="KW-0812">Transmembrane</keyword>
<dbReference type="GO" id="GO:0000155">
    <property type="term" value="F:phosphorelay sensor kinase activity"/>
    <property type="evidence" value="ECO:0007669"/>
    <property type="project" value="InterPro"/>
</dbReference>
<evidence type="ECO:0000313" key="4">
    <source>
        <dbReference type="EMBL" id="HCK23998.1"/>
    </source>
</evidence>
<dbReference type="Gene3D" id="3.30.565.10">
    <property type="entry name" value="Histidine kinase-like ATPase, C-terminal domain"/>
    <property type="match status" value="1"/>
</dbReference>
<keyword evidence="2" id="KW-0472">Membrane</keyword>
<dbReference type="Pfam" id="PF06580">
    <property type="entry name" value="His_kinase"/>
    <property type="match status" value="1"/>
</dbReference>
<dbReference type="AlphaFoldDB" id="A0A3D2SEH7"/>
<accession>A0A3D2SEH7</accession>
<dbReference type="PANTHER" id="PTHR34220">
    <property type="entry name" value="SENSOR HISTIDINE KINASE YPDA"/>
    <property type="match status" value="1"/>
</dbReference>
<dbReference type="GO" id="GO:0016020">
    <property type="term" value="C:membrane"/>
    <property type="evidence" value="ECO:0007669"/>
    <property type="project" value="InterPro"/>
</dbReference>
<gene>
    <name evidence="4" type="ORF">DHW31_04310</name>
</gene>
<reference evidence="4 5" key="1">
    <citation type="journal article" date="2018" name="Nat. Biotechnol.">
        <title>A standardized bacterial taxonomy based on genome phylogeny substantially revises the tree of life.</title>
        <authorList>
            <person name="Parks D.H."/>
            <person name="Chuvochina M."/>
            <person name="Waite D.W."/>
            <person name="Rinke C."/>
            <person name="Skarshewski A."/>
            <person name="Chaumeil P.A."/>
            <person name="Hugenholtz P."/>
        </authorList>
    </citation>
    <scope>NUCLEOTIDE SEQUENCE [LARGE SCALE GENOMIC DNA]</scope>
    <source>
        <strain evidence="4">UBA9667</strain>
    </source>
</reference>
<proteinExistence type="predicted"/>
<name>A0A3D2SEH7_9BACE</name>
<sequence length="405" mass="47407">MKFRKRLFLENLIYAVIWFLIFLLPIIGNYFSLYSGKESSLNWRMISSIWLGILPLFGVFVINNWFLARYLLRKKYVTYTVLVVAVIVAMLGLNFVGRRFIETPEDRFHPRAERSWQRMGGEKATQMPMPDKMDEPAPDEMKGQPPEGPRKLLPGPDRKGEKDLRKRLFILPFFPGPFYSHFILSILIVGFNIAVKLMFKSLRDEEMMKELERHNLQSELEYLKYQINPHFFMNTLNNIHALVDLDSEKAKTSILELSKMMRYVLYESSNKTVSLSREIKFLINYIELMRLRYTDKVSIEVSMPGELPNIEVPPLLFISFIENAFKHGVSYQKDSFIHVCMQVEDQQLLFQCSNSNWKKGDGKHCGIGLENIRKRLRLLYGEDYVLSIEEVADCYNVLLIIPITA</sequence>
<evidence type="ECO:0000256" key="2">
    <source>
        <dbReference type="SAM" id="Phobius"/>
    </source>
</evidence>
<dbReference type="InterPro" id="IPR036890">
    <property type="entry name" value="HATPase_C_sf"/>
</dbReference>
<dbReference type="SUPFAM" id="SSF55874">
    <property type="entry name" value="ATPase domain of HSP90 chaperone/DNA topoisomerase II/histidine kinase"/>
    <property type="match status" value="1"/>
</dbReference>
<evidence type="ECO:0000256" key="1">
    <source>
        <dbReference type="SAM" id="MobiDB-lite"/>
    </source>
</evidence>
<keyword evidence="4" id="KW-0808">Transferase</keyword>
<dbReference type="PANTHER" id="PTHR34220:SF7">
    <property type="entry name" value="SENSOR HISTIDINE KINASE YPDA"/>
    <property type="match status" value="1"/>
</dbReference>
<dbReference type="InterPro" id="IPR050640">
    <property type="entry name" value="Bact_2-comp_sensor_kinase"/>
</dbReference>
<feature type="compositionally biased region" description="Basic and acidic residues" evidence="1">
    <location>
        <begin position="131"/>
        <end position="142"/>
    </location>
</feature>
<feature type="transmembrane region" description="Helical" evidence="2">
    <location>
        <begin position="178"/>
        <end position="199"/>
    </location>
</feature>
<feature type="transmembrane region" description="Helical" evidence="2">
    <location>
        <begin position="45"/>
        <end position="67"/>
    </location>
</feature>
<evidence type="ECO:0000313" key="5">
    <source>
        <dbReference type="Proteomes" id="UP000263098"/>
    </source>
</evidence>
<dbReference type="InterPro" id="IPR010559">
    <property type="entry name" value="Sig_transdc_His_kin_internal"/>
</dbReference>
<keyword evidence="2" id="KW-1133">Transmembrane helix</keyword>
<keyword evidence="4" id="KW-0418">Kinase</keyword>
<comment type="caution">
    <text evidence="4">The sequence shown here is derived from an EMBL/GenBank/DDBJ whole genome shotgun (WGS) entry which is preliminary data.</text>
</comment>
<evidence type="ECO:0000259" key="3">
    <source>
        <dbReference type="Pfam" id="PF06580"/>
    </source>
</evidence>
<dbReference type="Proteomes" id="UP000263098">
    <property type="component" value="Unassembled WGS sequence"/>
</dbReference>
<feature type="transmembrane region" description="Helical" evidence="2">
    <location>
        <begin position="76"/>
        <end position="96"/>
    </location>
</feature>
<dbReference type="EMBL" id="DPVG01000158">
    <property type="protein sequence ID" value="HCK23998.1"/>
    <property type="molecule type" value="Genomic_DNA"/>
</dbReference>
<feature type="region of interest" description="Disordered" evidence="1">
    <location>
        <begin position="112"/>
        <end position="158"/>
    </location>
</feature>
<protein>
    <submittedName>
        <fullName evidence="4">Histidine kinase</fullName>
    </submittedName>
</protein>
<feature type="transmembrane region" description="Helical" evidence="2">
    <location>
        <begin position="12"/>
        <end position="33"/>
    </location>
</feature>
<feature type="domain" description="Signal transduction histidine kinase internal region" evidence="3">
    <location>
        <begin position="219"/>
        <end position="296"/>
    </location>
</feature>
<organism evidence="4 5">
    <name type="scientific">Bacteroides graminisolvens</name>
    <dbReference type="NCBI Taxonomy" id="477666"/>
    <lineage>
        <taxon>Bacteria</taxon>
        <taxon>Pseudomonadati</taxon>
        <taxon>Bacteroidota</taxon>
        <taxon>Bacteroidia</taxon>
        <taxon>Bacteroidales</taxon>
        <taxon>Bacteroidaceae</taxon>
        <taxon>Bacteroides</taxon>
    </lineage>
</organism>